<evidence type="ECO:0000259" key="13">
    <source>
        <dbReference type="PROSITE" id="PS50929"/>
    </source>
</evidence>
<dbReference type="Pfam" id="PF00005">
    <property type="entry name" value="ABC_tran"/>
    <property type="match status" value="2"/>
</dbReference>
<gene>
    <name evidence="14" type="ORF">K444DRAFT_522597</name>
</gene>
<evidence type="ECO:0000256" key="5">
    <source>
        <dbReference type="ARBA" id="ARBA00022692"/>
    </source>
</evidence>
<dbReference type="InterPro" id="IPR011527">
    <property type="entry name" value="ABC1_TM_dom"/>
</dbReference>
<dbReference type="Proteomes" id="UP000235371">
    <property type="component" value="Unassembled WGS sequence"/>
</dbReference>
<keyword evidence="6" id="KW-0547">Nucleotide-binding</keyword>
<dbReference type="InterPro" id="IPR003593">
    <property type="entry name" value="AAA+_ATPase"/>
</dbReference>
<dbReference type="STRING" id="1095630.A0A2J6TKR1"/>
<evidence type="ECO:0000256" key="11">
    <source>
        <dbReference type="SAM" id="Phobius"/>
    </source>
</evidence>
<feature type="non-terminal residue" evidence="14">
    <location>
        <position position="1"/>
    </location>
</feature>
<evidence type="ECO:0000259" key="12">
    <source>
        <dbReference type="PROSITE" id="PS50893"/>
    </source>
</evidence>
<keyword evidence="14" id="KW-0378">Hydrolase</keyword>
<keyword evidence="10" id="KW-0325">Glycoprotein</keyword>
<feature type="domain" description="ABC transmembrane type-1" evidence="13">
    <location>
        <begin position="200"/>
        <end position="476"/>
    </location>
</feature>
<feature type="transmembrane region" description="Helical" evidence="11">
    <location>
        <begin position="25"/>
        <end position="46"/>
    </location>
</feature>
<evidence type="ECO:0000313" key="14">
    <source>
        <dbReference type="EMBL" id="PMD63596.1"/>
    </source>
</evidence>
<feature type="transmembrane region" description="Helical" evidence="11">
    <location>
        <begin position="330"/>
        <end position="349"/>
    </location>
</feature>
<dbReference type="CDD" id="cd18579">
    <property type="entry name" value="ABC_6TM_ABCC_D1"/>
    <property type="match status" value="1"/>
</dbReference>
<evidence type="ECO:0000256" key="2">
    <source>
        <dbReference type="ARBA" id="ARBA00009726"/>
    </source>
</evidence>
<organism evidence="14 15">
    <name type="scientific">Hyaloscypha bicolor E</name>
    <dbReference type="NCBI Taxonomy" id="1095630"/>
    <lineage>
        <taxon>Eukaryota</taxon>
        <taxon>Fungi</taxon>
        <taxon>Dikarya</taxon>
        <taxon>Ascomycota</taxon>
        <taxon>Pezizomycotina</taxon>
        <taxon>Leotiomycetes</taxon>
        <taxon>Helotiales</taxon>
        <taxon>Hyaloscyphaceae</taxon>
        <taxon>Hyaloscypha</taxon>
        <taxon>Hyaloscypha bicolor</taxon>
    </lineage>
</organism>
<dbReference type="SUPFAM" id="SSF52540">
    <property type="entry name" value="P-loop containing nucleoside triphosphate hydrolases"/>
    <property type="match status" value="2"/>
</dbReference>
<dbReference type="CDD" id="cd03244">
    <property type="entry name" value="ABCC_MRP_domain2"/>
    <property type="match status" value="1"/>
</dbReference>
<keyword evidence="5 11" id="KW-0812">Transmembrane</keyword>
<dbReference type="SMART" id="SM00382">
    <property type="entry name" value="AAA"/>
    <property type="match status" value="2"/>
</dbReference>
<protein>
    <submittedName>
        <fullName evidence="14">P-loop containing nucleoside triphosphate hydrolase protein</fullName>
    </submittedName>
</protein>
<dbReference type="CDD" id="cd03250">
    <property type="entry name" value="ABCC_MRP_domain1"/>
    <property type="match status" value="1"/>
</dbReference>
<dbReference type="SUPFAM" id="SSF90123">
    <property type="entry name" value="ABC transporter transmembrane region"/>
    <property type="match status" value="2"/>
</dbReference>
<dbReference type="FunFam" id="1.20.1560.10:FF:000055">
    <property type="entry name" value="ABC multidrug transporter (Eurofung)"/>
    <property type="match status" value="1"/>
</dbReference>
<dbReference type="Pfam" id="PF00664">
    <property type="entry name" value="ABC_membrane"/>
    <property type="match status" value="2"/>
</dbReference>
<sequence>LLTIFSILQVVNTVEVPQSSLRTRASLPAAVLALAAALSLSFLSYIEHTRNIRPSSIINAYLLLSLPFDAAQLRTRWLRGDDIAANGVSSSVLAIKLLVLISEATEKREILLTPYADPSPEATSGLYSRGLFWWLNSLFRLGFRSVVSEDDLFAVDRDLQSKALGIRFNKHWKYPAKHTLVWILSRAMLGPFAAAILPRLALTFFAFMQPLLISSLTSLVQKPDSEDASNRGWGLAAAFGLVYAGRAVAGGAYQHKANRMVTMVRGSLVNAVYKQTLELSITSLDESAAVTLMSSDVERICEAILPIHNVWASPLEIGLAIWLLQREIGFALFGPLIVTILAVSGPFLISGPMGKAQKSWIERIQTRIDATAKMLHSMRGVKMLGLNAKLSSIVHQLRVDEIAASLKMRKLFIPMLAFGNISDIFAPGTAFAIYVIVARVNGQILNVTSAFTALSLIALLVAPIRAIVFAIPPLIAAVGCFDRIQKFLSSPTKRDHPILVSASHGDSSRTTELDSFAQNTTLESDIELDEITVPVGASLSPLTIRVRNLTLLWSEEATPVIDDVSLDFQPGQLTMIVGPVGCGKSSLLKGLLGEIPSSKGHVYISQAHAAFVDQSSWIQNTSIRNNIVGISHFEPEWYASVVYACALNTDIETLPEGDSTKVGSAGAALSGGQKLRIALARAVYSRQHVLILDDVFSGLDATSEERIFSRLLGTNGLLRRLGTTVILVTHAAHRLSYADHIIALSPQGTILEQGKLAQLLASSGYVVGLAARDIPEAEGGLKEKVPPAKVGGDGDVARQNAAADISRPIGNWSVYGYYFTSAGRRNVAVWAVVMICYSMLLSFPDLWIKFWTSAVAVHGNSVNGFYLGILIAVEFAAIATLMALCVMLFIRMIPRSAIYLHGKLLDTVENAPLSFFTSTDAGQILNRFSQDLSVIDMELPLAGLILAHNVCVAIIQAILICISTSYFAVVLPFVLFAVYILQKIYLRTSRQIRLTDLEAKAPLYSNFLETLNGLVTIRAFGWTREMEKRNMDLLDASQRPFYLLYCIQRWLALVIDLLVAALAFILVALIVTFRHRADAGFVGVALINIMSFNITLSVLIQHYTAVETSLGAISRIQSFVASTASESLPQESQAVPSKWPSEGNITVSNLSATYSRDRDPALHHVNLAIPAGQKLGICGASGSGKSSFVATLFRLLEITEGTVIIDGIDISTIPRSMLRERLTVIPQDPVFLNGTVRQNLDPLHRADAEAAKTVLEKVGLWRIVSLAGGLDVQMNAEEMLSHGQRQLFCLARALLRKSKVVVMDEVSASVDLVTEGTVMEVIEREFAGCTVIAVAHRLGSIRGYDRIAVFENGRIVEVGEPGVLLVVDRGKFRELWEAGGV</sequence>
<dbReference type="PANTHER" id="PTHR24223">
    <property type="entry name" value="ATP-BINDING CASSETTE SUB-FAMILY C"/>
    <property type="match status" value="1"/>
</dbReference>
<dbReference type="InterPro" id="IPR027417">
    <property type="entry name" value="P-loop_NTPase"/>
</dbReference>
<proteinExistence type="inferred from homology"/>
<dbReference type="PROSITE" id="PS00211">
    <property type="entry name" value="ABC_TRANSPORTER_1"/>
    <property type="match status" value="1"/>
</dbReference>
<evidence type="ECO:0000256" key="10">
    <source>
        <dbReference type="ARBA" id="ARBA00023180"/>
    </source>
</evidence>
<evidence type="ECO:0000313" key="15">
    <source>
        <dbReference type="Proteomes" id="UP000235371"/>
    </source>
</evidence>
<comment type="similarity">
    <text evidence="2">Belongs to the ABC transporter superfamily. ABCC family. Conjugate transporter (TC 3.A.1.208) subfamily.</text>
</comment>
<dbReference type="PANTHER" id="PTHR24223:SF269">
    <property type="entry name" value="ABC MULTIDRUG TRANSPORTER (EUROFUNG)-RELATED"/>
    <property type="match status" value="1"/>
</dbReference>
<dbReference type="GeneID" id="36582300"/>
<dbReference type="GO" id="GO:0005524">
    <property type="term" value="F:ATP binding"/>
    <property type="evidence" value="ECO:0007669"/>
    <property type="project" value="UniProtKB-KW"/>
</dbReference>
<dbReference type="GO" id="GO:0005886">
    <property type="term" value="C:plasma membrane"/>
    <property type="evidence" value="ECO:0007669"/>
    <property type="project" value="UniProtKB-SubCell"/>
</dbReference>
<dbReference type="GO" id="GO:0016887">
    <property type="term" value="F:ATP hydrolysis activity"/>
    <property type="evidence" value="ECO:0007669"/>
    <property type="project" value="InterPro"/>
</dbReference>
<dbReference type="PROSITE" id="PS50893">
    <property type="entry name" value="ABC_TRANSPORTER_2"/>
    <property type="match status" value="2"/>
</dbReference>
<feature type="transmembrane region" description="Helical" evidence="11">
    <location>
        <begin position="1050"/>
        <end position="1073"/>
    </location>
</feature>
<feature type="domain" description="ABC transmembrane type-1" evidence="13">
    <location>
        <begin position="831"/>
        <end position="1108"/>
    </location>
</feature>
<feature type="transmembrane region" description="Helical" evidence="11">
    <location>
        <begin position="411"/>
        <end position="437"/>
    </location>
</feature>
<keyword evidence="15" id="KW-1185">Reference proteome</keyword>
<dbReference type="RefSeq" id="XP_024740500.1">
    <property type="nucleotide sequence ID" value="XM_024874220.1"/>
</dbReference>
<keyword evidence="9 11" id="KW-0472">Membrane</keyword>
<evidence type="ECO:0000256" key="8">
    <source>
        <dbReference type="ARBA" id="ARBA00022989"/>
    </source>
</evidence>
<dbReference type="EMBL" id="KZ613780">
    <property type="protein sequence ID" value="PMD63596.1"/>
    <property type="molecule type" value="Genomic_DNA"/>
</dbReference>
<feature type="transmembrane region" description="Helical" evidence="11">
    <location>
        <begin position="457"/>
        <end position="481"/>
    </location>
</feature>
<dbReference type="CDD" id="cd18580">
    <property type="entry name" value="ABC_6TM_ABCC_D2"/>
    <property type="match status" value="1"/>
</dbReference>
<dbReference type="OrthoDB" id="6500128at2759"/>
<reference evidence="14 15" key="1">
    <citation type="submission" date="2016-04" db="EMBL/GenBank/DDBJ databases">
        <title>A degradative enzymes factory behind the ericoid mycorrhizal symbiosis.</title>
        <authorList>
            <consortium name="DOE Joint Genome Institute"/>
            <person name="Martino E."/>
            <person name="Morin E."/>
            <person name="Grelet G."/>
            <person name="Kuo A."/>
            <person name="Kohler A."/>
            <person name="Daghino S."/>
            <person name="Barry K."/>
            <person name="Choi C."/>
            <person name="Cichocki N."/>
            <person name="Clum A."/>
            <person name="Copeland A."/>
            <person name="Hainaut M."/>
            <person name="Haridas S."/>
            <person name="Labutti K."/>
            <person name="Lindquist E."/>
            <person name="Lipzen A."/>
            <person name="Khouja H.-R."/>
            <person name="Murat C."/>
            <person name="Ohm R."/>
            <person name="Olson A."/>
            <person name="Spatafora J."/>
            <person name="Veneault-Fourrey C."/>
            <person name="Henrissat B."/>
            <person name="Grigoriev I."/>
            <person name="Martin F."/>
            <person name="Perotto S."/>
        </authorList>
    </citation>
    <scope>NUCLEOTIDE SEQUENCE [LARGE SCALE GENOMIC DNA]</scope>
    <source>
        <strain evidence="14 15">E</strain>
    </source>
</reference>
<feature type="transmembrane region" description="Helical" evidence="11">
    <location>
        <begin position="827"/>
        <end position="844"/>
    </location>
</feature>
<dbReference type="InterPro" id="IPR050173">
    <property type="entry name" value="ABC_transporter_C-like"/>
</dbReference>
<dbReference type="InterPro" id="IPR036640">
    <property type="entry name" value="ABC1_TM_sf"/>
</dbReference>
<dbReference type="InParanoid" id="A0A2J6TKR1"/>
<keyword evidence="3" id="KW-0813">Transport</keyword>
<evidence type="ECO:0000256" key="6">
    <source>
        <dbReference type="ARBA" id="ARBA00022741"/>
    </source>
</evidence>
<evidence type="ECO:0000256" key="4">
    <source>
        <dbReference type="ARBA" id="ARBA00022475"/>
    </source>
</evidence>
<evidence type="ECO:0000256" key="9">
    <source>
        <dbReference type="ARBA" id="ARBA00023136"/>
    </source>
</evidence>
<dbReference type="FunFam" id="3.40.50.300:FF:000838">
    <property type="entry name" value="ABC multidrug transporter (Eurofung)"/>
    <property type="match status" value="1"/>
</dbReference>
<dbReference type="InterPro" id="IPR017871">
    <property type="entry name" value="ABC_transporter-like_CS"/>
</dbReference>
<feature type="transmembrane region" description="Helical" evidence="11">
    <location>
        <begin position="966"/>
        <end position="986"/>
    </location>
</feature>
<dbReference type="InterPro" id="IPR044746">
    <property type="entry name" value="ABCC_6TM_D1"/>
</dbReference>
<feature type="transmembrane region" description="Helical" evidence="11">
    <location>
        <begin position="864"/>
        <end position="890"/>
    </location>
</feature>
<evidence type="ECO:0000256" key="7">
    <source>
        <dbReference type="ARBA" id="ARBA00022840"/>
    </source>
</evidence>
<dbReference type="FunFam" id="1.20.1560.10:FF:000066">
    <property type="entry name" value="ABC multidrug transporter (Eurofung)"/>
    <property type="match status" value="1"/>
</dbReference>
<dbReference type="FunFam" id="3.40.50.300:FF:001854">
    <property type="entry name" value="ABC multidrug transporter (Eurofung)"/>
    <property type="match status" value="1"/>
</dbReference>
<dbReference type="GO" id="GO:0140359">
    <property type="term" value="F:ABC-type transporter activity"/>
    <property type="evidence" value="ECO:0007669"/>
    <property type="project" value="InterPro"/>
</dbReference>
<feature type="domain" description="ABC transporter" evidence="12">
    <location>
        <begin position="1145"/>
        <end position="1377"/>
    </location>
</feature>
<comment type="subcellular location">
    <subcellularLocation>
        <location evidence="1">Cell membrane</location>
        <topology evidence="1">Multi-pass membrane protein</topology>
    </subcellularLocation>
</comment>
<dbReference type="Gene3D" id="3.40.50.300">
    <property type="entry name" value="P-loop containing nucleotide triphosphate hydrolases"/>
    <property type="match status" value="2"/>
</dbReference>
<evidence type="ECO:0000256" key="1">
    <source>
        <dbReference type="ARBA" id="ARBA00004651"/>
    </source>
</evidence>
<name>A0A2J6TKR1_9HELO</name>
<feature type="domain" description="ABC transporter" evidence="12">
    <location>
        <begin position="544"/>
        <end position="772"/>
    </location>
</feature>
<dbReference type="InterPro" id="IPR044726">
    <property type="entry name" value="ABCC_6TM_D2"/>
</dbReference>
<dbReference type="Gene3D" id="1.20.1560.10">
    <property type="entry name" value="ABC transporter type 1, transmembrane domain"/>
    <property type="match status" value="2"/>
</dbReference>
<accession>A0A2J6TKR1</accession>
<keyword evidence="8 11" id="KW-1133">Transmembrane helix</keyword>
<keyword evidence="4" id="KW-1003">Cell membrane</keyword>
<keyword evidence="7" id="KW-0067">ATP-binding</keyword>
<dbReference type="InterPro" id="IPR003439">
    <property type="entry name" value="ABC_transporter-like_ATP-bd"/>
</dbReference>
<evidence type="ECO:0000256" key="3">
    <source>
        <dbReference type="ARBA" id="ARBA00022448"/>
    </source>
</evidence>
<dbReference type="PROSITE" id="PS50929">
    <property type="entry name" value="ABC_TM1F"/>
    <property type="match status" value="2"/>
</dbReference>
<feature type="transmembrane region" description="Helical" evidence="11">
    <location>
        <begin position="1079"/>
        <end position="1100"/>
    </location>
</feature>